<keyword evidence="2" id="KW-0472">Membrane</keyword>
<organism evidence="3 4">
    <name type="scientific">Ancylostoma caninum</name>
    <name type="common">Dog hookworm</name>
    <dbReference type="NCBI Taxonomy" id="29170"/>
    <lineage>
        <taxon>Eukaryota</taxon>
        <taxon>Metazoa</taxon>
        <taxon>Ecdysozoa</taxon>
        <taxon>Nematoda</taxon>
        <taxon>Chromadorea</taxon>
        <taxon>Rhabditida</taxon>
        <taxon>Rhabditina</taxon>
        <taxon>Rhabditomorpha</taxon>
        <taxon>Strongyloidea</taxon>
        <taxon>Ancylostomatidae</taxon>
        <taxon>Ancylostomatinae</taxon>
        <taxon>Ancylostoma</taxon>
    </lineage>
</organism>
<keyword evidence="2" id="KW-1133">Transmembrane helix</keyword>
<keyword evidence="2" id="KW-0812">Transmembrane</keyword>
<evidence type="ECO:0000313" key="3">
    <source>
        <dbReference type="EMBL" id="RCN27075.1"/>
    </source>
</evidence>
<reference evidence="3 4" key="1">
    <citation type="submission" date="2014-10" db="EMBL/GenBank/DDBJ databases">
        <title>Draft genome of the hookworm Ancylostoma caninum.</title>
        <authorList>
            <person name="Mitreva M."/>
        </authorList>
    </citation>
    <scope>NUCLEOTIDE SEQUENCE [LARGE SCALE GENOMIC DNA]</scope>
    <source>
        <strain evidence="3 4">Baltimore</strain>
    </source>
</reference>
<protein>
    <submittedName>
        <fullName evidence="3">Uncharacterized protein</fullName>
    </submittedName>
</protein>
<proteinExistence type="predicted"/>
<feature type="region of interest" description="Disordered" evidence="1">
    <location>
        <begin position="94"/>
        <end position="116"/>
    </location>
</feature>
<dbReference type="STRING" id="29170.A0A368F8A4"/>
<dbReference type="Proteomes" id="UP000252519">
    <property type="component" value="Unassembled WGS sequence"/>
</dbReference>
<comment type="caution">
    <text evidence="3">The sequence shown here is derived from an EMBL/GenBank/DDBJ whole genome shotgun (WGS) entry which is preliminary data.</text>
</comment>
<sequence>MEIYYNQEWARDARYTSFWAHYSAVEKWRTDHARMAEVACRVARNKKKPNQRRRTGGWFMGKKRAREAEEEEVEHLARKKVKIEIPSDVNEEAEVVIQEEKPSKKKHKKDRKKREERIKRENVEEFGEESEDATPHVKKEYRKKARGMDLSRTREILDFEEAKRLILTNKKCGLKVCWIFVSFSLLLFLFFLDFPFLGLSLIS</sequence>
<feature type="transmembrane region" description="Helical" evidence="2">
    <location>
        <begin position="178"/>
        <end position="202"/>
    </location>
</feature>
<evidence type="ECO:0000313" key="4">
    <source>
        <dbReference type="Proteomes" id="UP000252519"/>
    </source>
</evidence>
<evidence type="ECO:0000256" key="2">
    <source>
        <dbReference type="SAM" id="Phobius"/>
    </source>
</evidence>
<feature type="compositionally biased region" description="Basic residues" evidence="1">
    <location>
        <begin position="103"/>
        <end position="112"/>
    </location>
</feature>
<gene>
    <name evidence="3" type="ORF">ANCCAN_27192</name>
</gene>
<dbReference type="OrthoDB" id="5989213at2759"/>
<dbReference type="EMBL" id="JOJR01005062">
    <property type="protein sequence ID" value="RCN27075.1"/>
    <property type="molecule type" value="Genomic_DNA"/>
</dbReference>
<keyword evidence="4" id="KW-1185">Reference proteome</keyword>
<evidence type="ECO:0000256" key="1">
    <source>
        <dbReference type="SAM" id="MobiDB-lite"/>
    </source>
</evidence>
<name>A0A368F8A4_ANCCA</name>
<dbReference type="AlphaFoldDB" id="A0A368F8A4"/>
<accession>A0A368F8A4</accession>